<dbReference type="EMBL" id="JABWDY010032260">
    <property type="protein sequence ID" value="KAF5184301.1"/>
    <property type="molecule type" value="Genomic_DNA"/>
</dbReference>
<evidence type="ECO:0000256" key="1">
    <source>
        <dbReference type="ARBA" id="ARBA00006722"/>
    </source>
</evidence>
<dbReference type="Pfam" id="PF07333">
    <property type="entry name" value="SLR1-BP"/>
    <property type="match status" value="1"/>
</dbReference>
<keyword evidence="2" id="KW-0929">Antimicrobial</keyword>
<comment type="similarity">
    <text evidence="1">Belongs to the DEFL family.</text>
</comment>
<name>A0A7J6VHU3_THATH</name>
<proteinExistence type="inferred from homology"/>
<evidence type="ECO:0000256" key="4">
    <source>
        <dbReference type="ARBA" id="ARBA00022821"/>
    </source>
</evidence>
<keyword evidence="4" id="KW-0611">Plant defense</keyword>
<reference evidence="5 6" key="1">
    <citation type="submission" date="2020-06" db="EMBL/GenBank/DDBJ databases">
        <title>Transcriptomic and genomic resources for Thalictrum thalictroides and T. hernandezii: Facilitating candidate gene discovery in an emerging model plant lineage.</title>
        <authorList>
            <person name="Arias T."/>
            <person name="Riano-Pachon D.M."/>
            <person name="Di Stilio V.S."/>
        </authorList>
    </citation>
    <scope>NUCLEOTIDE SEQUENCE [LARGE SCALE GENOMIC DNA]</scope>
    <source>
        <strain evidence="6">cv. WT478/WT964</strain>
        <tissue evidence="5">Leaves</tissue>
    </source>
</reference>
<keyword evidence="3" id="KW-0295">Fungicide</keyword>
<gene>
    <name evidence="5" type="ORF">FRX31_026112</name>
</gene>
<evidence type="ECO:0000313" key="6">
    <source>
        <dbReference type="Proteomes" id="UP000554482"/>
    </source>
</evidence>
<protein>
    <recommendedName>
        <fullName evidence="7">Defensin-like protein</fullName>
    </recommendedName>
</protein>
<comment type="caution">
    <text evidence="5">The sequence shown here is derived from an EMBL/GenBank/DDBJ whole genome shotgun (WGS) entry which is preliminary data.</text>
</comment>
<evidence type="ECO:0008006" key="7">
    <source>
        <dbReference type="Google" id="ProtNLM"/>
    </source>
</evidence>
<dbReference type="GO" id="GO:0050832">
    <property type="term" value="P:defense response to fungus"/>
    <property type="evidence" value="ECO:0007669"/>
    <property type="project" value="UniProtKB-KW"/>
</dbReference>
<dbReference type="Proteomes" id="UP000554482">
    <property type="component" value="Unassembled WGS sequence"/>
</dbReference>
<dbReference type="AlphaFoldDB" id="A0A7J6VHU3"/>
<keyword evidence="6" id="KW-1185">Reference proteome</keyword>
<organism evidence="5 6">
    <name type="scientific">Thalictrum thalictroides</name>
    <name type="common">Rue-anemone</name>
    <name type="synonym">Anemone thalictroides</name>
    <dbReference type="NCBI Taxonomy" id="46969"/>
    <lineage>
        <taxon>Eukaryota</taxon>
        <taxon>Viridiplantae</taxon>
        <taxon>Streptophyta</taxon>
        <taxon>Embryophyta</taxon>
        <taxon>Tracheophyta</taxon>
        <taxon>Spermatophyta</taxon>
        <taxon>Magnoliopsida</taxon>
        <taxon>Ranunculales</taxon>
        <taxon>Ranunculaceae</taxon>
        <taxon>Thalictroideae</taxon>
        <taxon>Thalictrum</taxon>
    </lineage>
</organism>
<accession>A0A7J6VHU3</accession>
<evidence type="ECO:0000256" key="2">
    <source>
        <dbReference type="ARBA" id="ARBA00022529"/>
    </source>
</evidence>
<evidence type="ECO:0000256" key="3">
    <source>
        <dbReference type="ARBA" id="ARBA00022577"/>
    </source>
</evidence>
<sequence>MNHLNHIYIISSTFNYAVAIEVGEARTCSMPIHERGCRGDAWCNETCAVQFKNGRGKCYRPDPSVFECMCLYDC</sequence>
<dbReference type="InterPro" id="IPR010851">
    <property type="entry name" value="DEFL"/>
</dbReference>
<dbReference type="GO" id="GO:0031640">
    <property type="term" value="P:killing of cells of another organism"/>
    <property type="evidence" value="ECO:0007669"/>
    <property type="project" value="UniProtKB-KW"/>
</dbReference>
<evidence type="ECO:0000313" key="5">
    <source>
        <dbReference type="EMBL" id="KAF5184301.1"/>
    </source>
</evidence>